<name>A0ABR1G974_AURAN</name>
<sequence>MAVNPGPLWANPNAATKETVMYAQSLALYDCFLREHTSDPARRGRPSDWVFYGDVDEVFVAPLVEARKAPDLKALMATAPNATKYLVHNSVITVLADEAPAMARSPLALSAVRERATRSVPGAPTPAHAKWY</sequence>
<protein>
    <recommendedName>
        <fullName evidence="3">Glycosyltransferase family 92 protein</fullName>
    </recommendedName>
</protein>
<evidence type="ECO:0008006" key="3">
    <source>
        <dbReference type="Google" id="ProtNLM"/>
    </source>
</evidence>
<proteinExistence type="predicted"/>
<organism evidence="1 2">
    <name type="scientific">Aureococcus anophagefferens</name>
    <name type="common">Harmful bloom alga</name>
    <dbReference type="NCBI Taxonomy" id="44056"/>
    <lineage>
        <taxon>Eukaryota</taxon>
        <taxon>Sar</taxon>
        <taxon>Stramenopiles</taxon>
        <taxon>Ochrophyta</taxon>
        <taxon>Pelagophyceae</taxon>
        <taxon>Pelagomonadales</taxon>
        <taxon>Pelagomonadaceae</taxon>
        <taxon>Aureococcus</taxon>
    </lineage>
</organism>
<evidence type="ECO:0000313" key="1">
    <source>
        <dbReference type="EMBL" id="KAK7249728.1"/>
    </source>
</evidence>
<accession>A0ABR1G974</accession>
<comment type="caution">
    <text evidence="1">The sequence shown here is derived from an EMBL/GenBank/DDBJ whole genome shotgun (WGS) entry which is preliminary data.</text>
</comment>
<gene>
    <name evidence="1" type="ORF">SO694_00004528</name>
</gene>
<keyword evidence="2" id="KW-1185">Reference proteome</keyword>
<dbReference type="EMBL" id="JBBJCI010000040">
    <property type="protein sequence ID" value="KAK7249728.1"/>
    <property type="molecule type" value="Genomic_DNA"/>
</dbReference>
<dbReference type="Proteomes" id="UP001363151">
    <property type="component" value="Unassembled WGS sequence"/>
</dbReference>
<evidence type="ECO:0000313" key="2">
    <source>
        <dbReference type="Proteomes" id="UP001363151"/>
    </source>
</evidence>
<reference evidence="1 2" key="1">
    <citation type="submission" date="2024-03" db="EMBL/GenBank/DDBJ databases">
        <title>Aureococcus anophagefferens CCMP1851 and Kratosvirus quantuckense: Draft genome of a second virus-susceptible host strain in the model system.</title>
        <authorList>
            <person name="Chase E."/>
            <person name="Truchon A.R."/>
            <person name="Schepens W."/>
            <person name="Wilhelm S.W."/>
        </authorList>
    </citation>
    <scope>NUCLEOTIDE SEQUENCE [LARGE SCALE GENOMIC DNA]</scope>
    <source>
        <strain evidence="1 2">CCMP1851</strain>
    </source>
</reference>